<dbReference type="EMBL" id="CAAALY010244124">
    <property type="protein sequence ID" value="VEL32394.1"/>
    <property type="molecule type" value="Genomic_DNA"/>
</dbReference>
<evidence type="ECO:0000313" key="1">
    <source>
        <dbReference type="EMBL" id="VEL32394.1"/>
    </source>
</evidence>
<comment type="caution">
    <text evidence="1">The sequence shown here is derived from an EMBL/GenBank/DDBJ whole genome shotgun (WGS) entry which is preliminary data.</text>
</comment>
<name>A0A3S5AZF8_9PLAT</name>
<proteinExistence type="predicted"/>
<dbReference type="Proteomes" id="UP000784294">
    <property type="component" value="Unassembled WGS sequence"/>
</dbReference>
<protein>
    <submittedName>
        <fullName evidence="1">Uncharacterized protein</fullName>
    </submittedName>
</protein>
<evidence type="ECO:0000313" key="2">
    <source>
        <dbReference type="Proteomes" id="UP000784294"/>
    </source>
</evidence>
<gene>
    <name evidence="1" type="ORF">PXEA_LOCUS25834</name>
</gene>
<organism evidence="1 2">
    <name type="scientific">Protopolystoma xenopodis</name>
    <dbReference type="NCBI Taxonomy" id="117903"/>
    <lineage>
        <taxon>Eukaryota</taxon>
        <taxon>Metazoa</taxon>
        <taxon>Spiralia</taxon>
        <taxon>Lophotrochozoa</taxon>
        <taxon>Platyhelminthes</taxon>
        <taxon>Monogenea</taxon>
        <taxon>Polyopisthocotylea</taxon>
        <taxon>Polystomatidea</taxon>
        <taxon>Polystomatidae</taxon>
        <taxon>Protopolystoma</taxon>
    </lineage>
</organism>
<reference evidence="1" key="1">
    <citation type="submission" date="2018-11" db="EMBL/GenBank/DDBJ databases">
        <authorList>
            <consortium name="Pathogen Informatics"/>
        </authorList>
    </citation>
    <scope>NUCLEOTIDE SEQUENCE</scope>
</reference>
<dbReference type="AlphaFoldDB" id="A0A3S5AZF8"/>
<keyword evidence="2" id="KW-1185">Reference proteome</keyword>
<sequence>MNEDSLSNCPLGRGSRQAVRCNWRAFPLHSAPFICCPRVIRQLPRPTRRPTPTMHCGLPCFVSFPPLSHLLSFFSPLTSRKVIFPLTLSACGRVNLSRPAFCLPLIHFLACLVQEALFARFVRRDTGPCCHTRRVVVRFGHCSFRRLHIPSDHPFLPILTLISFGPLWPALLRGLPSSPAKHAMHKCASTPLCRQMGNLASPAPVANLVQHTLLLALHSDRVRSCLRLRLPRPRNALLQMLPTPFSKTAHFCL</sequence>
<accession>A0A3S5AZF8</accession>